<evidence type="ECO:0000313" key="2">
    <source>
        <dbReference type="Proteomes" id="UP000187261"/>
    </source>
</evidence>
<evidence type="ECO:0000313" key="1">
    <source>
        <dbReference type="EMBL" id="SIT95994.1"/>
    </source>
</evidence>
<sequence>MLLSILRLKTNNIMLDLQNDKSRLQILIAGSLLILDMLEIYN</sequence>
<reference evidence="2" key="1">
    <citation type="submission" date="2016-10" db="EMBL/GenBank/DDBJ databases">
        <authorList>
            <person name="Varghese N."/>
            <person name="Submissions S."/>
        </authorList>
    </citation>
    <scope>NUCLEOTIDE SEQUENCE [LARGE SCALE GENOMIC DNA]</scope>
    <source>
        <strain evidence="2">DSM 19482</strain>
    </source>
</reference>
<dbReference type="EMBL" id="FTPU01000005">
    <property type="protein sequence ID" value="SIT95994.1"/>
    <property type="molecule type" value="Genomic_DNA"/>
</dbReference>
<accession>A0A1U7PU05</accession>
<name>A0A1U7PU05_9FLAO</name>
<keyword evidence="2" id="KW-1185">Reference proteome</keyword>
<proteinExistence type="predicted"/>
<protein>
    <submittedName>
        <fullName evidence="1">Uncharacterized protein</fullName>
    </submittedName>
</protein>
<dbReference type="Proteomes" id="UP000187261">
    <property type="component" value="Unassembled WGS sequence"/>
</dbReference>
<gene>
    <name evidence="1" type="ORF">SAMN05660493_00666</name>
</gene>
<dbReference type="AlphaFoldDB" id="A0A1U7PU05"/>
<organism evidence="1 2">
    <name type="scientific">Epilithonimonas bovis DSM 19482</name>
    <dbReference type="NCBI Taxonomy" id="1121284"/>
    <lineage>
        <taxon>Bacteria</taxon>
        <taxon>Pseudomonadati</taxon>
        <taxon>Bacteroidota</taxon>
        <taxon>Flavobacteriia</taxon>
        <taxon>Flavobacteriales</taxon>
        <taxon>Weeksellaceae</taxon>
        <taxon>Chryseobacterium group</taxon>
        <taxon>Epilithonimonas</taxon>
    </lineage>
</organism>